<protein>
    <recommendedName>
        <fullName evidence="4">DUF3953 domain-containing protein</fullName>
    </recommendedName>
</protein>
<evidence type="ECO:0000313" key="2">
    <source>
        <dbReference type="EMBL" id="RPF53934.1"/>
    </source>
</evidence>
<feature type="transmembrane region" description="Helical" evidence="1">
    <location>
        <begin position="7"/>
        <end position="23"/>
    </location>
</feature>
<feature type="transmembrane region" description="Helical" evidence="1">
    <location>
        <begin position="29"/>
        <end position="49"/>
    </location>
</feature>
<accession>A0A3N5B8Y9</accession>
<keyword evidence="3" id="KW-1185">Reference proteome</keyword>
<organism evidence="2 3">
    <name type="scientific">Aquisalibacillus elongatus</name>
    <dbReference type="NCBI Taxonomy" id="485577"/>
    <lineage>
        <taxon>Bacteria</taxon>
        <taxon>Bacillati</taxon>
        <taxon>Bacillota</taxon>
        <taxon>Bacilli</taxon>
        <taxon>Bacillales</taxon>
        <taxon>Bacillaceae</taxon>
        <taxon>Aquisalibacillus</taxon>
    </lineage>
</organism>
<name>A0A3N5B8Y9_9BACI</name>
<comment type="caution">
    <text evidence="2">The sequence shown here is derived from an EMBL/GenBank/DDBJ whole genome shotgun (WGS) entry which is preliminary data.</text>
</comment>
<reference evidence="2 3" key="1">
    <citation type="submission" date="2018-11" db="EMBL/GenBank/DDBJ databases">
        <title>Genomic Encyclopedia of Type Strains, Phase IV (KMG-IV): sequencing the most valuable type-strain genomes for metagenomic binning, comparative biology and taxonomic classification.</title>
        <authorList>
            <person name="Goeker M."/>
        </authorList>
    </citation>
    <scope>NUCLEOTIDE SEQUENCE [LARGE SCALE GENOMIC DNA]</scope>
    <source>
        <strain evidence="2 3">DSM 18090</strain>
    </source>
</reference>
<dbReference type="RefSeq" id="WP_124220526.1">
    <property type="nucleotide sequence ID" value="NZ_RKRF01000008.1"/>
</dbReference>
<feature type="transmembrane region" description="Helical" evidence="1">
    <location>
        <begin position="56"/>
        <end position="76"/>
    </location>
</feature>
<gene>
    <name evidence="2" type="ORF">EDC24_1119</name>
</gene>
<dbReference type="AlphaFoldDB" id="A0A3N5B8Y9"/>
<sequence>MLRKLELGVIAIAVLIFILHYLYDGFYLNTTYLFLLVAVVTGVSGVSAYNEGKRNFGYIYFLLSGFFLVSFIVQVLN</sequence>
<dbReference type="EMBL" id="RKRF01000008">
    <property type="protein sequence ID" value="RPF53934.1"/>
    <property type="molecule type" value="Genomic_DNA"/>
</dbReference>
<evidence type="ECO:0000313" key="3">
    <source>
        <dbReference type="Proteomes" id="UP000276443"/>
    </source>
</evidence>
<dbReference type="OrthoDB" id="9962582at2"/>
<keyword evidence="1" id="KW-0812">Transmembrane</keyword>
<keyword evidence="1" id="KW-0472">Membrane</keyword>
<dbReference type="Proteomes" id="UP000276443">
    <property type="component" value="Unassembled WGS sequence"/>
</dbReference>
<keyword evidence="1" id="KW-1133">Transmembrane helix</keyword>
<evidence type="ECO:0000256" key="1">
    <source>
        <dbReference type="SAM" id="Phobius"/>
    </source>
</evidence>
<evidence type="ECO:0008006" key="4">
    <source>
        <dbReference type="Google" id="ProtNLM"/>
    </source>
</evidence>
<proteinExistence type="predicted"/>